<reference evidence="6 7" key="1">
    <citation type="submission" date="2018-10" db="EMBL/GenBank/DDBJ databases">
        <authorList>
            <consortium name="Pathogen Informatics"/>
        </authorList>
    </citation>
    <scope>NUCLEOTIDE SEQUENCE [LARGE SCALE GENOMIC DNA]</scope>
</reference>
<accession>A0A0R3U6K2</accession>
<dbReference type="PANTHER" id="PTHR10083">
    <property type="entry name" value="KUNITZ-TYPE PROTEASE INHIBITOR-RELATED"/>
    <property type="match status" value="1"/>
</dbReference>
<keyword evidence="2" id="KW-0722">Serine protease inhibitor</keyword>
<dbReference type="FunFam" id="4.10.410.10:FF:000020">
    <property type="entry name" value="Collagen, type VI, alpha 3"/>
    <property type="match status" value="1"/>
</dbReference>
<dbReference type="AlphaFoldDB" id="A0A0R3U6K2"/>
<name>A0A0R3U6K2_MESCO</name>
<dbReference type="EMBL" id="UXSR01000388">
    <property type="protein sequence ID" value="VDD76408.1"/>
    <property type="molecule type" value="Genomic_DNA"/>
</dbReference>
<dbReference type="OrthoDB" id="4473401at2759"/>
<evidence type="ECO:0000313" key="8">
    <source>
        <dbReference type="WBParaSite" id="MCU_008536-RA"/>
    </source>
</evidence>
<keyword evidence="4" id="KW-0732">Signal</keyword>
<evidence type="ECO:0000256" key="2">
    <source>
        <dbReference type="ARBA" id="ARBA00022900"/>
    </source>
</evidence>
<dbReference type="GO" id="GO:0004867">
    <property type="term" value="F:serine-type endopeptidase inhibitor activity"/>
    <property type="evidence" value="ECO:0007669"/>
    <property type="project" value="UniProtKB-KW"/>
</dbReference>
<dbReference type="SUPFAM" id="SSF57362">
    <property type="entry name" value="BPTI-like"/>
    <property type="match status" value="1"/>
</dbReference>
<feature type="domain" description="BPTI/Kunitz inhibitor" evidence="5">
    <location>
        <begin position="23"/>
        <end position="73"/>
    </location>
</feature>
<evidence type="ECO:0000313" key="7">
    <source>
        <dbReference type="Proteomes" id="UP000267029"/>
    </source>
</evidence>
<gene>
    <name evidence="6" type="ORF">MCOS_LOCUS2411</name>
</gene>
<dbReference type="InterPro" id="IPR050098">
    <property type="entry name" value="TFPI/VKTCI-like"/>
</dbReference>
<dbReference type="PANTHER" id="PTHR10083:SF328">
    <property type="entry name" value="TISSUE FACTOR PATHWAY INHIBITOR"/>
    <property type="match status" value="1"/>
</dbReference>
<evidence type="ECO:0000259" key="5">
    <source>
        <dbReference type="PROSITE" id="PS50279"/>
    </source>
</evidence>
<feature type="chain" id="PRO_5043132211" evidence="4">
    <location>
        <begin position="21"/>
        <end position="75"/>
    </location>
</feature>
<dbReference type="Pfam" id="PF00014">
    <property type="entry name" value="Kunitz_BPTI"/>
    <property type="match status" value="1"/>
</dbReference>
<keyword evidence="7" id="KW-1185">Reference proteome</keyword>
<dbReference type="Proteomes" id="UP000267029">
    <property type="component" value="Unassembled WGS sequence"/>
</dbReference>
<evidence type="ECO:0000256" key="4">
    <source>
        <dbReference type="SAM" id="SignalP"/>
    </source>
</evidence>
<dbReference type="PROSITE" id="PS50279">
    <property type="entry name" value="BPTI_KUNITZ_2"/>
    <property type="match status" value="1"/>
</dbReference>
<dbReference type="Gene3D" id="4.10.410.10">
    <property type="entry name" value="Pancreatic trypsin inhibitor Kunitz domain"/>
    <property type="match status" value="1"/>
</dbReference>
<evidence type="ECO:0000313" key="6">
    <source>
        <dbReference type="EMBL" id="VDD76408.1"/>
    </source>
</evidence>
<dbReference type="PRINTS" id="PR00759">
    <property type="entry name" value="BASICPTASE"/>
</dbReference>
<evidence type="ECO:0000256" key="3">
    <source>
        <dbReference type="ARBA" id="ARBA00023157"/>
    </source>
</evidence>
<dbReference type="SMART" id="SM00131">
    <property type="entry name" value="KU"/>
    <property type="match status" value="1"/>
</dbReference>
<protein>
    <submittedName>
        <fullName evidence="8">BPTI/Kunitz inhibitor domain-containing protein</fullName>
    </submittedName>
</protein>
<evidence type="ECO:0000256" key="1">
    <source>
        <dbReference type="ARBA" id="ARBA00022690"/>
    </source>
</evidence>
<dbReference type="InterPro" id="IPR036880">
    <property type="entry name" value="Kunitz_BPTI_sf"/>
</dbReference>
<dbReference type="STRING" id="53468.A0A0R3U6K2"/>
<keyword evidence="3" id="KW-1015">Disulfide bond</keyword>
<dbReference type="WBParaSite" id="MCU_008536-RA">
    <property type="protein sequence ID" value="MCU_008536-RA"/>
    <property type="gene ID" value="MCU_008536"/>
</dbReference>
<dbReference type="InterPro" id="IPR002223">
    <property type="entry name" value="Kunitz_BPTI"/>
</dbReference>
<keyword evidence="1" id="KW-0646">Protease inhibitor</keyword>
<sequence length="75" mass="8272">MNMILVFLAVVAVSLSEVAGNPCSEPFERGPCRGYHRVWAFDQSSGTCVPRVYGGCRGNNNRFEDKETCQQICLG</sequence>
<organism evidence="8">
    <name type="scientific">Mesocestoides corti</name>
    <name type="common">Flatworm</name>
    <dbReference type="NCBI Taxonomy" id="53468"/>
    <lineage>
        <taxon>Eukaryota</taxon>
        <taxon>Metazoa</taxon>
        <taxon>Spiralia</taxon>
        <taxon>Lophotrochozoa</taxon>
        <taxon>Platyhelminthes</taxon>
        <taxon>Cestoda</taxon>
        <taxon>Eucestoda</taxon>
        <taxon>Cyclophyllidea</taxon>
        <taxon>Mesocestoididae</taxon>
        <taxon>Mesocestoides</taxon>
    </lineage>
</organism>
<proteinExistence type="predicted"/>
<reference evidence="8" key="2">
    <citation type="submission" date="2019-11" db="UniProtKB">
        <authorList>
            <consortium name="WormBaseParasite"/>
        </authorList>
    </citation>
    <scope>IDENTIFICATION</scope>
</reference>
<feature type="signal peptide" evidence="4">
    <location>
        <begin position="1"/>
        <end position="20"/>
    </location>
</feature>
<dbReference type="GO" id="GO:0005615">
    <property type="term" value="C:extracellular space"/>
    <property type="evidence" value="ECO:0007669"/>
    <property type="project" value="TreeGrafter"/>
</dbReference>
<dbReference type="CDD" id="cd00109">
    <property type="entry name" value="Kunitz-type"/>
    <property type="match status" value="1"/>
</dbReference>